<accession>A0A432WA67</accession>
<evidence type="ECO:0000313" key="2">
    <source>
        <dbReference type="EMBL" id="RUO26498.1"/>
    </source>
</evidence>
<reference evidence="2 3" key="1">
    <citation type="journal article" date="2011" name="Front. Microbiol.">
        <title>Genomic signatures of strain selection and enhancement in Bacillus atrophaeus var. globigii, a historical biowarfare simulant.</title>
        <authorList>
            <person name="Gibbons H.S."/>
            <person name="Broomall S.M."/>
            <person name="McNew L.A."/>
            <person name="Daligault H."/>
            <person name="Chapman C."/>
            <person name="Bruce D."/>
            <person name="Karavis M."/>
            <person name="Krepps M."/>
            <person name="McGregor P.A."/>
            <person name="Hong C."/>
            <person name="Park K.H."/>
            <person name="Akmal A."/>
            <person name="Feldman A."/>
            <person name="Lin J.S."/>
            <person name="Chang W.E."/>
            <person name="Higgs B.W."/>
            <person name="Demirev P."/>
            <person name="Lindquist J."/>
            <person name="Liem A."/>
            <person name="Fochler E."/>
            <person name="Read T.D."/>
            <person name="Tapia R."/>
            <person name="Johnson S."/>
            <person name="Bishop-Lilly K.A."/>
            <person name="Detter C."/>
            <person name="Han C."/>
            <person name="Sozhamannan S."/>
            <person name="Rosenzweig C.N."/>
            <person name="Skowronski E.W."/>
        </authorList>
    </citation>
    <scope>NUCLEOTIDE SEQUENCE [LARGE SCALE GENOMIC DNA]</scope>
    <source>
        <strain evidence="2 3">MLST1</strain>
    </source>
</reference>
<organism evidence="2 3">
    <name type="scientific">Aliidiomarina minuta</name>
    <dbReference type="NCBI Taxonomy" id="880057"/>
    <lineage>
        <taxon>Bacteria</taxon>
        <taxon>Pseudomonadati</taxon>
        <taxon>Pseudomonadota</taxon>
        <taxon>Gammaproteobacteria</taxon>
        <taxon>Alteromonadales</taxon>
        <taxon>Idiomarinaceae</taxon>
        <taxon>Aliidiomarina</taxon>
    </lineage>
</organism>
<comment type="caution">
    <text evidence="2">The sequence shown here is derived from an EMBL/GenBank/DDBJ whole genome shotgun (WGS) entry which is preliminary data.</text>
</comment>
<feature type="compositionally biased region" description="Polar residues" evidence="1">
    <location>
        <begin position="93"/>
        <end position="103"/>
    </location>
</feature>
<sequence>MPVFLFLVLHYIFVNIRLHKGWIWVLNFRIGLCKVNFEPVVGRYLHTLQPILEAIMDLTALSGVAAPQNQRIDKEDKSEKQQPVQPQPIPPQTMAQISPQAQQMADAEKSLGQRFDVQNLTESDFAELRDELRGNGMISELEAEELTSLFEEGQKSVASLTSGSDQPQNLMNMLQEQVETGSADDSRLGGLFNLFNAMDVQQSQV</sequence>
<gene>
    <name evidence="2" type="ORF">CWE09_07260</name>
</gene>
<dbReference type="EMBL" id="PIPL01000001">
    <property type="protein sequence ID" value="RUO26498.1"/>
    <property type="molecule type" value="Genomic_DNA"/>
</dbReference>
<dbReference type="Proteomes" id="UP000288293">
    <property type="component" value="Unassembled WGS sequence"/>
</dbReference>
<feature type="region of interest" description="Disordered" evidence="1">
    <location>
        <begin position="69"/>
        <end position="105"/>
    </location>
</feature>
<feature type="compositionally biased region" description="Basic and acidic residues" evidence="1">
    <location>
        <begin position="71"/>
        <end position="80"/>
    </location>
</feature>
<protein>
    <submittedName>
        <fullName evidence="2">Uncharacterized protein</fullName>
    </submittedName>
</protein>
<proteinExistence type="predicted"/>
<dbReference type="AlphaFoldDB" id="A0A432WA67"/>
<name>A0A432WA67_9GAMM</name>
<keyword evidence="3" id="KW-1185">Reference proteome</keyword>
<evidence type="ECO:0000256" key="1">
    <source>
        <dbReference type="SAM" id="MobiDB-lite"/>
    </source>
</evidence>
<evidence type="ECO:0000313" key="3">
    <source>
        <dbReference type="Proteomes" id="UP000288293"/>
    </source>
</evidence>